<sequence>MKENLVHSHLVFTTLCCSESYRAVASALPCRRNNPFPKPHY</sequence>
<dbReference type="EMBL" id="MJBS01000084">
    <property type="protein sequence ID" value="OHE95350.1"/>
    <property type="molecule type" value="Genomic_DNA"/>
</dbReference>
<reference evidence="1 2" key="1">
    <citation type="submission" date="2016-09" db="EMBL/GenBank/DDBJ databases">
        <authorList>
            <person name="Capua I."/>
            <person name="De Benedictis P."/>
            <person name="Joannis T."/>
            <person name="Lombin L.H."/>
            <person name="Cattoli G."/>
        </authorList>
    </citation>
    <scope>NUCLEOTIDE SEQUENCE [LARGE SCALE GENOMIC DNA]</scope>
    <source>
        <strain evidence="1 2">IMI 309357</strain>
    </source>
</reference>
<accession>A0A1G4B1Q8</accession>
<gene>
    <name evidence="1" type="ORF">CORC01_09361</name>
</gene>
<comment type="caution">
    <text evidence="1">The sequence shown here is derived from an EMBL/GenBank/DDBJ whole genome shotgun (WGS) entry which is preliminary data.</text>
</comment>
<name>A0A1G4B1Q8_9PEZI</name>
<keyword evidence="2" id="KW-1185">Reference proteome</keyword>
<protein>
    <submittedName>
        <fullName evidence="1">Uncharacterized protein</fullName>
    </submittedName>
</protein>
<dbReference type="AlphaFoldDB" id="A0A1G4B1Q8"/>
<organism evidence="1 2">
    <name type="scientific">Colletotrichum orchidophilum</name>
    <dbReference type="NCBI Taxonomy" id="1209926"/>
    <lineage>
        <taxon>Eukaryota</taxon>
        <taxon>Fungi</taxon>
        <taxon>Dikarya</taxon>
        <taxon>Ascomycota</taxon>
        <taxon>Pezizomycotina</taxon>
        <taxon>Sordariomycetes</taxon>
        <taxon>Hypocreomycetidae</taxon>
        <taxon>Glomerellales</taxon>
        <taxon>Glomerellaceae</taxon>
        <taxon>Colletotrichum</taxon>
    </lineage>
</organism>
<evidence type="ECO:0000313" key="2">
    <source>
        <dbReference type="Proteomes" id="UP000176998"/>
    </source>
</evidence>
<proteinExistence type="predicted"/>
<dbReference type="GeneID" id="34562500"/>
<evidence type="ECO:0000313" key="1">
    <source>
        <dbReference type="EMBL" id="OHE95350.1"/>
    </source>
</evidence>
<dbReference type="Proteomes" id="UP000176998">
    <property type="component" value="Unassembled WGS sequence"/>
</dbReference>
<dbReference type="RefSeq" id="XP_022472512.1">
    <property type="nucleotide sequence ID" value="XM_022620990.1"/>
</dbReference>